<dbReference type="Proteomes" id="UP000765509">
    <property type="component" value="Unassembled WGS sequence"/>
</dbReference>
<evidence type="ECO:0000313" key="1">
    <source>
        <dbReference type="EMBL" id="MBW0490074.1"/>
    </source>
</evidence>
<name>A0A9Q3H4X4_9BASI</name>
<dbReference type="EMBL" id="AVOT02010401">
    <property type="protein sequence ID" value="MBW0490074.1"/>
    <property type="molecule type" value="Genomic_DNA"/>
</dbReference>
<comment type="caution">
    <text evidence="1">The sequence shown here is derived from an EMBL/GenBank/DDBJ whole genome shotgun (WGS) entry which is preliminary data.</text>
</comment>
<dbReference type="AlphaFoldDB" id="A0A9Q3H4X4"/>
<reference evidence="1" key="1">
    <citation type="submission" date="2021-03" db="EMBL/GenBank/DDBJ databases">
        <title>Draft genome sequence of rust myrtle Austropuccinia psidii MF-1, a brazilian biotype.</title>
        <authorList>
            <person name="Quecine M.C."/>
            <person name="Pachon D.M.R."/>
            <person name="Bonatelli M.L."/>
            <person name="Correr F.H."/>
            <person name="Franceschini L.M."/>
            <person name="Leite T.F."/>
            <person name="Margarido G.R.A."/>
            <person name="Almeida C.A."/>
            <person name="Ferrarezi J.A."/>
            <person name="Labate C.A."/>
        </authorList>
    </citation>
    <scope>NUCLEOTIDE SEQUENCE</scope>
    <source>
        <strain evidence="1">MF-1</strain>
    </source>
</reference>
<sequence length="80" mass="9197">MDENVANRCDHLSGWKLACEKTARNQAQLSRVWKAPSLLRNLPAILTEANQNVHRNEARTMIGRYLKFDSTVSLQLARFK</sequence>
<gene>
    <name evidence="1" type="ORF">O181_029789</name>
</gene>
<organism evidence="1 2">
    <name type="scientific">Austropuccinia psidii MF-1</name>
    <dbReference type="NCBI Taxonomy" id="1389203"/>
    <lineage>
        <taxon>Eukaryota</taxon>
        <taxon>Fungi</taxon>
        <taxon>Dikarya</taxon>
        <taxon>Basidiomycota</taxon>
        <taxon>Pucciniomycotina</taxon>
        <taxon>Pucciniomycetes</taxon>
        <taxon>Pucciniales</taxon>
        <taxon>Sphaerophragmiaceae</taxon>
        <taxon>Austropuccinia</taxon>
    </lineage>
</organism>
<accession>A0A9Q3H4X4</accession>
<keyword evidence="2" id="KW-1185">Reference proteome</keyword>
<proteinExistence type="predicted"/>
<evidence type="ECO:0000313" key="2">
    <source>
        <dbReference type="Proteomes" id="UP000765509"/>
    </source>
</evidence>
<protein>
    <submittedName>
        <fullName evidence="1">Uncharacterized protein</fullName>
    </submittedName>
</protein>